<feature type="compositionally biased region" description="Basic and acidic residues" evidence="5">
    <location>
        <begin position="1426"/>
        <end position="1435"/>
    </location>
</feature>
<feature type="region of interest" description="Disordered" evidence="5">
    <location>
        <begin position="1291"/>
        <end position="1310"/>
    </location>
</feature>
<protein>
    <submittedName>
        <fullName evidence="7">Uncharacterized protein</fullName>
    </submittedName>
</protein>
<evidence type="ECO:0000256" key="2">
    <source>
        <dbReference type="ARBA" id="ARBA00022692"/>
    </source>
</evidence>
<feature type="region of interest" description="Disordered" evidence="5">
    <location>
        <begin position="1255"/>
        <end position="1280"/>
    </location>
</feature>
<proteinExistence type="predicted"/>
<comment type="caution">
    <text evidence="7">The sequence shown here is derived from an EMBL/GenBank/DDBJ whole genome shotgun (WGS) entry which is preliminary data.</text>
</comment>
<feature type="region of interest" description="Disordered" evidence="5">
    <location>
        <begin position="1013"/>
        <end position="1141"/>
    </location>
</feature>
<feature type="region of interest" description="Disordered" evidence="5">
    <location>
        <begin position="1167"/>
        <end position="1209"/>
    </location>
</feature>
<dbReference type="EMBL" id="LKEB01000036">
    <property type="protein sequence ID" value="ROW08076.1"/>
    <property type="molecule type" value="Genomic_DNA"/>
</dbReference>
<feature type="region of interest" description="Disordered" evidence="5">
    <location>
        <begin position="855"/>
        <end position="877"/>
    </location>
</feature>
<evidence type="ECO:0000313" key="7">
    <source>
        <dbReference type="EMBL" id="ROW08076.1"/>
    </source>
</evidence>
<sequence>MSHDDEHIGSDQNYDAASNIGQAGYYHATDYSIPYMSAWSRIHDDPATKNVLRHMGCSYMGTEGIPPTLLALKQHAQSLAVLIAHLNPSVNSGRVDAKAFDTDPGSVLVDGDGNRHHEYVDNPQRRMELGDAFDWLADLSVPYVNDDPNHHKPLNALVNEVEGRHDVLGTSYHCPLAEVQPRQRGDKAQNEYFKQVSPRPYASHHNLVMHANECLERLDHEFSATGGIMSLIPEEGRGANTQELEDAQNSLLGQMLTWMQALVLRNQELEMNVAACTEALAGEAVVPLQHLSMTGPDGRSGREIAYPQDRWVLVNAGDDVWNYLHDTLDRQEALIEAKREAWSHGGLVTERAWMQERGGHQYARGLVVADVSTRFYRLQGQGRSTIFVLPAWEHHPAVEWTRTIQQEGLPKVVSVVTPKYPERATEFERRWAEKYKASEEKTARYTELDQKRRQLELAVQDLTRERDKHARVARRLTEALNNNQPEQQARDAAGDTSGQETVDANSTVYIFSPGDDGSVDLLSLNISSTLNSSSISNSATTLTSGLPFLSSSSSNTTTFTPTLAADGSIIVYAGDCSSDTGSSVWFYNTTASQPASWVQQSNADSAGPYFLGGGISYSETISPVLSPPLIYSYGGQCPNASVGGTTWTSAADYSNSMIRLTPSGSSSSSLDYTAKALSLKSQPVAEAGFSMTSLPPSVSNISGIVTQSINSVVLGGHTQGAFVNMSMAALWSLPEESWSFVAISGPSTSSSSDISELAKNEEETTTVEPRSGHTAILNEDGTAIVVLGGWVGNTSEAAQPQLAVLEMNELELGLGQWTWSIPDNQPLDNGEGIYGHGAVLLPGNVMMVAGGYATSSSSSSSSGNALGRRDNTDVTDGQLPMFFNITSGTWSDSYTNPSSASTGSESGRSSASLSSGTKLGLEIGLGVGIPVLLIALAVCFFCYRRRQRRRHAVRDEHMRNLAQGKAFITSEEMLERQGHELGYPWGPQGAARWYYTGGHDPYMRDGGRSLGYEGLRGPRGAQTEYDDPLAAEPAGGSRRDIRRKPAPRVARGLYQPTGVDGMDDEHGPGAIHPILEDEEDEMSGAISPDQDERFDDNPLIASSPTPAIRRASGPERPGSAPPSPTETRTQARVQPQPQHQEVQNWVSDIDASDALITARLQPRTATIRSVGRVSPSHRLSVPTPEDERAGSAGGASGPGARTDSNLSESNQSAFSFILNRSDSGSYATAKSIPALQTEGPGLLLGRPRRISGIEDANHMSEDDPLTPGSPSKSKQPRRSWFGSLKRVFSTGTGSGSSNGSSYLADSPSNGRSSDFDGLGLGSLGLGGIGLLQKRRQGKSAWGEAGPSGTEGIGDNWESEGEDWDIERAVENRLVQVMFSVPKDRLRVVNADTDLVSLGESAVVVDPANDEDQTFPEPATEEAVSGKGKEPMREGEAQEADDIVTTRERVIVAGSAPTAGEPVIRGVETEKHLTCGHDGRGNQVRETKDAGSGDG</sequence>
<dbReference type="InterPro" id="IPR015915">
    <property type="entry name" value="Kelch-typ_b-propeller"/>
</dbReference>
<dbReference type="STRING" id="1230097.A0A423WX60"/>
<accession>A0A423WX60</accession>
<dbReference type="Gene3D" id="2.120.10.80">
    <property type="entry name" value="Kelch-type beta propeller"/>
    <property type="match status" value="1"/>
</dbReference>
<dbReference type="OrthoDB" id="5413531at2759"/>
<feature type="compositionally biased region" description="Low complexity" evidence="5">
    <location>
        <begin position="898"/>
        <end position="913"/>
    </location>
</feature>
<dbReference type="GO" id="GO:0071944">
    <property type="term" value="C:cell periphery"/>
    <property type="evidence" value="ECO:0007669"/>
    <property type="project" value="UniProtKB-ARBA"/>
</dbReference>
<keyword evidence="4 6" id="KW-0472">Membrane</keyword>
<keyword evidence="8" id="KW-1185">Reference proteome</keyword>
<dbReference type="InterPro" id="IPR051694">
    <property type="entry name" value="Immunoregulatory_rcpt-like"/>
</dbReference>
<feature type="region of interest" description="Disordered" evidence="5">
    <location>
        <begin position="477"/>
        <end position="499"/>
    </location>
</feature>
<feature type="region of interest" description="Disordered" evidence="5">
    <location>
        <begin position="1408"/>
        <end position="1441"/>
    </location>
</feature>
<keyword evidence="3 6" id="KW-1133">Transmembrane helix</keyword>
<reference evidence="7 8" key="1">
    <citation type="submission" date="2015-09" db="EMBL/GenBank/DDBJ databases">
        <title>Host preference determinants of Valsa canker pathogens revealed by comparative genomics.</title>
        <authorList>
            <person name="Yin Z."/>
            <person name="Huang L."/>
        </authorList>
    </citation>
    <scope>NUCLEOTIDE SEQUENCE [LARGE SCALE GENOMIC DNA]</scope>
    <source>
        <strain evidence="7 8">SXYLt</strain>
    </source>
</reference>
<dbReference type="Proteomes" id="UP000285146">
    <property type="component" value="Unassembled WGS sequence"/>
</dbReference>
<evidence type="ECO:0000256" key="1">
    <source>
        <dbReference type="ARBA" id="ARBA00004167"/>
    </source>
</evidence>
<evidence type="ECO:0000256" key="3">
    <source>
        <dbReference type="ARBA" id="ARBA00022989"/>
    </source>
</evidence>
<organism evidence="7 8">
    <name type="scientific">Cytospora leucostoma</name>
    <dbReference type="NCBI Taxonomy" id="1230097"/>
    <lineage>
        <taxon>Eukaryota</taxon>
        <taxon>Fungi</taxon>
        <taxon>Dikarya</taxon>
        <taxon>Ascomycota</taxon>
        <taxon>Pezizomycotina</taxon>
        <taxon>Sordariomycetes</taxon>
        <taxon>Sordariomycetidae</taxon>
        <taxon>Diaporthales</taxon>
        <taxon>Cytosporaceae</taxon>
        <taxon>Cytospora</taxon>
    </lineage>
</organism>
<dbReference type="PANTHER" id="PTHR15549">
    <property type="entry name" value="PAIRED IMMUNOGLOBULIN-LIKE TYPE 2 RECEPTOR"/>
    <property type="match status" value="1"/>
</dbReference>
<evidence type="ECO:0000256" key="4">
    <source>
        <dbReference type="ARBA" id="ARBA00023136"/>
    </source>
</evidence>
<comment type="subcellular location">
    <subcellularLocation>
        <location evidence="1">Membrane</location>
        <topology evidence="1">Single-pass membrane protein</topology>
    </subcellularLocation>
</comment>
<feature type="compositionally biased region" description="Low complexity" evidence="5">
    <location>
        <begin position="1291"/>
        <end position="1301"/>
    </location>
</feature>
<dbReference type="GO" id="GO:0016020">
    <property type="term" value="C:membrane"/>
    <property type="evidence" value="ECO:0007669"/>
    <property type="project" value="UniProtKB-SubCell"/>
</dbReference>
<feature type="region of interest" description="Disordered" evidence="5">
    <location>
        <begin position="894"/>
        <end position="913"/>
    </location>
</feature>
<dbReference type="InParanoid" id="A0A423WX60"/>
<evidence type="ECO:0000256" key="6">
    <source>
        <dbReference type="SAM" id="Phobius"/>
    </source>
</evidence>
<keyword evidence="2 6" id="KW-0812">Transmembrane</keyword>
<gene>
    <name evidence="7" type="ORF">VPNG_06039</name>
</gene>
<feature type="compositionally biased region" description="Polar residues" evidence="5">
    <location>
        <begin position="1125"/>
        <end position="1141"/>
    </location>
</feature>
<dbReference type="SUPFAM" id="SSF117281">
    <property type="entry name" value="Kelch motif"/>
    <property type="match status" value="1"/>
</dbReference>
<evidence type="ECO:0000313" key="8">
    <source>
        <dbReference type="Proteomes" id="UP000285146"/>
    </source>
</evidence>
<feature type="region of interest" description="Disordered" evidence="5">
    <location>
        <begin position="1453"/>
        <end position="1494"/>
    </location>
</feature>
<feature type="transmembrane region" description="Helical" evidence="6">
    <location>
        <begin position="923"/>
        <end position="943"/>
    </location>
</feature>
<name>A0A423WX60_9PEZI</name>
<evidence type="ECO:0000256" key="5">
    <source>
        <dbReference type="SAM" id="MobiDB-lite"/>
    </source>
</evidence>
<feature type="compositionally biased region" description="Basic and acidic residues" evidence="5">
    <location>
        <begin position="1466"/>
        <end position="1494"/>
    </location>
</feature>